<evidence type="ECO:0000313" key="7">
    <source>
        <dbReference type="EMBL" id="KAJ3056836.1"/>
    </source>
</evidence>
<evidence type="ECO:0000256" key="2">
    <source>
        <dbReference type="ARBA" id="ARBA00006945"/>
    </source>
</evidence>
<evidence type="ECO:0008006" key="9">
    <source>
        <dbReference type="Google" id="ProtNLM"/>
    </source>
</evidence>
<feature type="transmembrane region" description="Helical" evidence="6">
    <location>
        <begin position="180"/>
        <end position="197"/>
    </location>
</feature>
<name>A0AAD5X923_9FUNG</name>
<evidence type="ECO:0000256" key="4">
    <source>
        <dbReference type="ARBA" id="ARBA00022989"/>
    </source>
</evidence>
<feature type="transmembrane region" description="Helical" evidence="6">
    <location>
        <begin position="64"/>
        <end position="83"/>
    </location>
</feature>
<feature type="transmembrane region" description="Helical" evidence="6">
    <location>
        <begin position="33"/>
        <end position="57"/>
    </location>
</feature>
<accession>A0AAD5X923</accession>
<reference evidence="7" key="1">
    <citation type="submission" date="2020-05" db="EMBL/GenBank/DDBJ databases">
        <title>Phylogenomic resolution of chytrid fungi.</title>
        <authorList>
            <person name="Stajich J.E."/>
            <person name="Amses K."/>
            <person name="Simmons R."/>
            <person name="Seto K."/>
            <person name="Myers J."/>
            <person name="Bonds A."/>
            <person name="Quandt C.A."/>
            <person name="Barry K."/>
            <person name="Liu P."/>
            <person name="Grigoriev I."/>
            <person name="Longcore J.E."/>
            <person name="James T.Y."/>
        </authorList>
    </citation>
    <scope>NUCLEOTIDE SEQUENCE</scope>
    <source>
        <strain evidence="7">JEL0318</strain>
    </source>
</reference>
<gene>
    <name evidence="7" type="ORF">HK097_003719</name>
</gene>
<evidence type="ECO:0000256" key="1">
    <source>
        <dbReference type="ARBA" id="ARBA00004141"/>
    </source>
</evidence>
<dbReference type="Pfam" id="PF02077">
    <property type="entry name" value="SURF4"/>
    <property type="match status" value="1"/>
</dbReference>
<keyword evidence="4 6" id="KW-1133">Transmembrane helix</keyword>
<feature type="transmembrane region" description="Helical" evidence="6">
    <location>
        <begin position="217"/>
        <end position="236"/>
    </location>
</feature>
<comment type="subcellular location">
    <subcellularLocation>
        <location evidence="1">Membrane</location>
        <topology evidence="1">Multi-pass membrane protein</topology>
    </subcellularLocation>
</comment>
<dbReference type="Proteomes" id="UP001212841">
    <property type="component" value="Unassembled WGS sequence"/>
</dbReference>
<comment type="caution">
    <text evidence="7">The sequence shown here is derived from an EMBL/GenBank/DDBJ whole genome shotgun (WGS) entry which is preliminary data.</text>
</comment>
<evidence type="ECO:0000256" key="6">
    <source>
        <dbReference type="SAM" id="Phobius"/>
    </source>
</evidence>
<protein>
    <recommendedName>
        <fullName evidence="9">SURF4-domain-containing protein</fullName>
    </recommendedName>
</protein>
<organism evidence="7 8">
    <name type="scientific">Rhizophlyctis rosea</name>
    <dbReference type="NCBI Taxonomy" id="64517"/>
    <lineage>
        <taxon>Eukaryota</taxon>
        <taxon>Fungi</taxon>
        <taxon>Fungi incertae sedis</taxon>
        <taxon>Chytridiomycota</taxon>
        <taxon>Chytridiomycota incertae sedis</taxon>
        <taxon>Chytridiomycetes</taxon>
        <taxon>Rhizophlyctidales</taxon>
        <taxon>Rhizophlyctidaceae</taxon>
        <taxon>Rhizophlyctis</taxon>
    </lineage>
</organism>
<sequence length="243" mass="27767">MIIYEKITLSRNFPIFRSQWNDQLYYIQKHRRFPWITGQLFLSMNVIVMTVCSFLAIAKRYTEYAVGGLFLVVISQSLGYGLIFDSSFFFRNLSVIGALLMLLAEAWTTKKKNNFAGLININETDKATYLQLAGRILLVFLFLGFILAGEWSFLRVLVSIVALIGCAMVVVGFKAKWSAWMLVTILSIANVTLNNWWNLHHTHPQKDFLKYDFFQTLSIVGGFLLLTNMGPGGLSMDEKKKSF</sequence>
<proteinExistence type="inferred from homology"/>
<feature type="transmembrane region" description="Helical" evidence="6">
    <location>
        <begin position="89"/>
        <end position="108"/>
    </location>
</feature>
<feature type="transmembrane region" description="Helical" evidence="6">
    <location>
        <begin position="153"/>
        <end position="173"/>
    </location>
</feature>
<keyword evidence="3 6" id="KW-0812">Transmembrane</keyword>
<dbReference type="EMBL" id="JADGJD010000019">
    <property type="protein sequence ID" value="KAJ3056836.1"/>
    <property type="molecule type" value="Genomic_DNA"/>
</dbReference>
<dbReference type="InterPro" id="IPR002995">
    <property type="entry name" value="Surf4"/>
</dbReference>
<evidence type="ECO:0000256" key="3">
    <source>
        <dbReference type="ARBA" id="ARBA00022692"/>
    </source>
</evidence>
<comment type="similarity">
    <text evidence="2">Belongs to the SURF4 family.</text>
</comment>
<dbReference type="GO" id="GO:0016020">
    <property type="term" value="C:membrane"/>
    <property type="evidence" value="ECO:0007669"/>
    <property type="project" value="UniProtKB-SubCell"/>
</dbReference>
<keyword evidence="8" id="KW-1185">Reference proteome</keyword>
<feature type="transmembrane region" description="Helical" evidence="6">
    <location>
        <begin position="129"/>
        <end position="147"/>
    </location>
</feature>
<evidence type="ECO:0000313" key="8">
    <source>
        <dbReference type="Proteomes" id="UP001212841"/>
    </source>
</evidence>
<keyword evidence="5 6" id="KW-0472">Membrane</keyword>
<evidence type="ECO:0000256" key="5">
    <source>
        <dbReference type="ARBA" id="ARBA00023136"/>
    </source>
</evidence>
<dbReference type="AlphaFoldDB" id="A0AAD5X923"/>